<evidence type="ECO:0000313" key="2">
    <source>
        <dbReference type="EMBL" id="MBK9982016.1"/>
    </source>
</evidence>
<keyword evidence="1" id="KW-0732">Signal</keyword>
<feature type="chain" id="PRO_5038714164" evidence="1">
    <location>
        <begin position="20"/>
        <end position="770"/>
    </location>
</feature>
<evidence type="ECO:0000256" key="1">
    <source>
        <dbReference type="SAM" id="SignalP"/>
    </source>
</evidence>
<reference evidence="2 3" key="1">
    <citation type="submission" date="2020-10" db="EMBL/GenBank/DDBJ databases">
        <title>Connecting structure to function with the recovery of over 1000 high-quality activated sludge metagenome-assembled genomes encoding full-length rRNA genes using long-read sequencing.</title>
        <authorList>
            <person name="Singleton C.M."/>
            <person name="Petriglieri F."/>
            <person name="Kristensen J.M."/>
            <person name="Kirkegaard R.H."/>
            <person name="Michaelsen T.Y."/>
            <person name="Andersen M.H."/>
            <person name="Karst S.M."/>
            <person name="Dueholm M.S."/>
            <person name="Nielsen P.H."/>
            <person name="Albertsen M."/>
        </authorList>
    </citation>
    <scope>NUCLEOTIDE SEQUENCE [LARGE SCALE GENOMIC DNA]</scope>
    <source>
        <strain evidence="2">Ribe_18-Q3-R11-54_MAXAC.273</strain>
    </source>
</reference>
<protein>
    <submittedName>
        <fullName evidence="2">H-type lectin domain-containing protein</fullName>
    </submittedName>
</protein>
<dbReference type="SUPFAM" id="SSF141086">
    <property type="entry name" value="Agglutinin HPA-like"/>
    <property type="match status" value="1"/>
</dbReference>
<dbReference type="InterPro" id="IPR037221">
    <property type="entry name" value="H-type_lectin_dom_sf"/>
</dbReference>
<dbReference type="AlphaFoldDB" id="A0A9D7XPH0"/>
<organism evidence="2 3">
    <name type="scientific">Candidatus Opimibacter skivensis</name>
    <dbReference type="NCBI Taxonomy" id="2982028"/>
    <lineage>
        <taxon>Bacteria</taxon>
        <taxon>Pseudomonadati</taxon>
        <taxon>Bacteroidota</taxon>
        <taxon>Saprospiria</taxon>
        <taxon>Saprospirales</taxon>
        <taxon>Saprospiraceae</taxon>
        <taxon>Candidatus Opimibacter</taxon>
    </lineage>
</organism>
<accession>A0A9D7XPH0</accession>
<dbReference type="EMBL" id="JADKGY010000001">
    <property type="protein sequence ID" value="MBK9982016.1"/>
    <property type="molecule type" value="Genomic_DNA"/>
</dbReference>
<gene>
    <name evidence="2" type="ORF">IPP15_06240</name>
</gene>
<dbReference type="Proteomes" id="UP000808337">
    <property type="component" value="Unassembled WGS sequence"/>
</dbReference>
<comment type="caution">
    <text evidence="2">The sequence shown here is derived from an EMBL/GenBank/DDBJ whole genome shotgun (WGS) entry which is preliminary data.</text>
</comment>
<evidence type="ECO:0000313" key="3">
    <source>
        <dbReference type="Proteomes" id="UP000808337"/>
    </source>
</evidence>
<name>A0A9D7XPH0_9BACT</name>
<proteinExistence type="predicted"/>
<sequence>MKNLFTTILFLLSITLGFAQGVSVNDNGIPADPNAMLDVSSHTKGVLVPRLRTNERISIISPSEGLLVYDIDSHSFWFAFGGIWKEILNSGTPIVPNGPAGGDLSGTYPNPTVSKLQNLDVAFGVPFDKQILKWDGLNNQWKGRNDSLFLPYNVSFGSPTKLFGITNTNTTSGASAIYGKSGNTGSGITPAGAMGVWGDNSNGLGVVGTSNTGIGVFGFSFVNHGVYGYSTTAGFAGVKGSHANAGGVGVLGEVQNSGSGVMGTSISTLGKAGSFLTTSATNTDTTFNASTVGLGLLSQFNISNANNTKPVIDITNAGSGAGLKVRMSKITGNGNGIDAVTQGTGMALYGRSDNGIGARFENTNATNAFPALSLGNNSLGSTMYINSSNTGQTGNVVDVINSGTGFGLGVSSTIGTSALFTVPNVNSTKSDVIVQQQGLGRGVEINLSKSTNVNAGLYVNTVGTLGIDGFSAAASGVAVRGTTGPSANGGIGVLGQADTNDPNGIGVKGIAGGGINGGVGVLGIGNSNNPQAIAVKGIGYTHNEDVGAVTGINMTDGVGVYGESQGFDGIGVAGTVGNTGNHSVAAVFTNNYANNNRSVMELHSNGKGSSIFSDNTNLSNADKIIQVRNAGTGKFISLETNLGDVVTSVAKNGNIVTDGTMTVKGDKGIVRNSSGTQLRTEILSASFAPGSLGHYNEFNSALQSNVTFGTPFSTPPSVYIGNVTSGSIQGLTITVENVTTTGCTLWLANYTPYDFTIGATSYKIVAIGAE</sequence>
<feature type="signal peptide" evidence="1">
    <location>
        <begin position="1"/>
        <end position="19"/>
    </location>
</feature>